<evidence type="ECO:0000313" key="3">
    <source>
        <dbReference type="Proteomes" id="UP000576821"/>
    </source>
</evidence>
<feature type="transmembrane region" description="Helical" evidence="1">
    <location>
        <begin position="93"/>
        <end position="111"/>
    </location>
</feature>
<proteinExistence type="predicted"/>
<keyword evidence="3" id="KW-1185">Reference proteome</keyword>
<protein>
    <recommendedName>
        <fullName evidence="4">Cyclase dehydrase</fullName>
    </recommendedName>
</protein>
<evidence type="ECO:0008006" key="4">
    <source>
        <dbReference type="Google" id="ProtNLM"/>
    </source>
</evidence>
<name>A0A846MA52_9SPHN</name>
<keyword evidence="1" id="KW-0472">Membrane</keyword>
<comment type="caution">
    <text evidence="2">The sequence shown here is derived from an EMBL/GenBank/DDBJ whole genome shotgun (WGS) entry which is preliminary data.</text>
</comment>
<accession>A0A846MA52</accession>
<dbReference type="Proteomes" id="UP000576821">
    <property type="component" value="Unassembled WGS sequence"/>
</dbReference>
<sequence>MDPRRISLGLGIFSLALGVAEIAATRRIARTLGNDHRTGRATLRAFGAREMITGAGLMAAPAHSTLMWGRVAGDALDLAALGLAAGRAPRRGAIWGAIALAAGVAVIDALVARSLDRQTGRAYPWRDDAMADQHFFSTGNATTIEPDDMPFIHAPEVTRH</sequence>
<keyword evidence="1" id="KW-0812">Transmembrane</keyword>
<keyword evidence="1" id="KW-1133">Transmembrane helix</keyword>
<reference evidence="2 3" key="1">
    <citation type="submission" date="2020-03" db="EMBL/GenBank/DDBJ databases">
        <title>Genomic Encyclopedia of Type Strains, Phase IV (KMG-IV): sequencing the most valuable type-strain genomes for metagenomic binning, comparative biology and taxonomic classification.</title>
        <authorList>
            <person name="Goeker M."/>
        </authorList>
    </citation>
    <scope>NUCLEOTIDE SEQUENCE [LARGE SCALE GENOMIC DNA]</scope>
    <source>
        <strain evidence="2 3">DSM 21299</strain>
    </source>
</reference>
<evidence type="ECO:0000313" key="2">
    <source>
        <dbReference type="EMBL" id="NIJ18128.1"/>
    </source>
</evidence>
<organism evidence="2 3">
    <name type="scientific">Sphingobium vermicomposti</name>
    <dbReference type="NCBI Taxonomy" id="529005"/>
    <lineage>
        <taxon>Bacteria</taxon>
        <taxon>Pseudomonadati</taxon>
        <taxon>Pseudomonadota</taxon>
        <taxon>Alphaproteobacteria</taxon>
        <taxon>Sphingomonadales</taxon>
        <taxon>Sphingomonadaceae</taxon>
        <taxon>Sphingobium</taxon>
    </lineage>
</organism>
<dbReference type="AlphaFoldDB" id="A0A846MA52"/>
<gene>
    <name evidence="2" type="ORF">FHS54_003128</name>
</gene>
<dbReference type="EMBL" id="JAASQR010000004">
    <property type="protein sequence ID" value="NIJ18128.1"/>
    <property type="molecule type" value="Genomic_DNA"/>
</dbReference>
<evidence type="ECO:0000256" key="1">
    <source>
        <dbReference type="SAM" id="Phobius"/>
    </source>
</evidence>
<dbReference type="RefSeq" id="WP_208405059.1">
    <property type="nucleotide sequence ID" value="NZ_JAASQR010000004.1"/>
</dbReference>